<feature type="compositionally biased region" description="Basic and acidic residues" evidence="7">
    <location>
        <begin position="1"/>
        <end position="12"/>
    </location>
</feature>
<dbReference type="InterPro" id="IPR029063">
    <property type="entry name" value="SAM-dependent_MTases_sf"/>
</dbReference>
<evidence type="ECO:0000256" key="8">
    <source>
        <dbReference type="SAM" id="Phobius"/>
    </source>
</evidence>
<organism evidence="10 11">
    <name type="scientific">Hibiscus sabdariffa</name>
    <name type="common">roselle</name>
    <dbReference type="NCBI Taxonomy" id="183260"/>
    <lineage>
        <taxon>Eukaryota</taxon>
        <taxon>Viridiplantae</taxon>
        <taxon>Streptophyta</taxon>
        <taxon>Embryophyta</taxon>
        <taxon>Tracheophyta</taxon>
        <taxon>Spermatophyta</taxon>
        <taxon>Magnoliopsida</taxon>
        <taxon>eudicotyledons</taxon>
        <taxon>Gunneridae</taxon>
        <taxon>Pentapetalae</taxon>
        <taxon>rosids</taxon>
        <taxon>malvids</taxon>
        <taxon>Malvales</taxon>
        <taxon>Malvaceae</taxon>
        <taxon>Malvoideae</taxon>
        <taxon>Hibiscus</taxon>
    </lineage>
</organism>
<evidence type="ECO:0000256" key="1">
    <source>
        <dbReference type="ARBA" id="ARBA00004477"/>
    </source>
</evidence>
<keyword evidence="4" id="KW-0256">Endoplasmic reticulum</keyword>
<dbReference type="InterPro" id="IPR009787">
    <property type="entry name" value="Jagunal"/>
</dbReference>
<evidence type="ECO:0000259" key="9">
    <source>
        <dbReference type="Pfam" id="PF10354"/>
    </source>
</evidence>
<protein>
    <recommendedName>
        <fullName evidence="9">25S rRNA (uridine-N(3))-methyltransferase BMT5-like domain-containing protein</fullName>
    </recommendedName>
</protein>
<name>A0ABR2SLH1_9ROSI</name>
<comment type="similarity">
    <text evidence="2">Belongs to the jagunal family.</text>
</comment>
<evidence type="ECO:0000313" key="10">
    <source>
        <dbReference type="EMBL" id="KAK9026096.1"/>
    </source>
</evidence>
<feature type="region of interest" description="Disordered" evidence="7">
    <location>
        <begin position="1"/>
        <end position="26"/>
    </location>
</feature>
<accession>A0ABR2SLH1</accession>
<keyword evidence="3 8" id="KW-0812">Transmembrane</keyword>
<gene>
    <name evidence="10" type="ORF">V6N11_038944</name>
</gene>
<keyword evidence="11" id="KW-1185">Reference proteome</keyword>
<evidence type="ECO:0000256" key="3">
    <source>
        <dbReference type="ARBA" id="ARBA00022692"/>
    </source>
</evidence>
<dbReference type="Proteomes" id="UP001396334">
    <property type="component" value="Unassembled WGS sequence"/>
</dbReference>
<evidence type="ECO:0000256" key="4">
    <source>
        <dbReference type="ARBA" id="ARBA00022824"/>
    </source>
</evidence>
<dbReference type="PANTHER" id="PTHR11538:SF26">
    <property type="entry name" value="FERREDOXIN-FOLD ANTICODON-BINDING DOMAIN-CONTAINING PROTEIN 1"/>
    <property type="match status" value="1"/>
</dbReference>
<proteinExistence type="inferred from homology"/>
<dbReference type="EMBL" id="JBBPBN010000013">
    <property type="protein sequence ID" value="KAK9026096.1"/>
    <property type="molecule type" value="Genomic_DNA"/>
</dbReference>
<feature type="domain" description="25S rRNA (uridine-N(3))-methyltransferase BMT5-like" evidence="9">
    <location>
        <begin position="38"/>
        <end position="203"/>
    </location>
</feature>
<evidence type="ECO:0000256" key="5">
    <source>
        <dbReference type="ARBA" id="ARBA00022989"/>
    </source>
</evidence>
<comment type="subcellular location">
    <subcellularLocation>
        <location evidence="1">Endoplasmic reticulum membrane</location>
        <topology evidence="1">Multi-pass membrane protein</topology>
    </subcellularLocation>
</comment>
<feature type="transmembrane region" description="Helical" evidence="8">
    <location>
        <begin position="496"/>
        <end position="518"/>
    </location>
</feature>
<evidence type="ECO:0000313" key="11">
    <source>
        <dbReference type="Proteomes" id="UP001396334"/>
    </source>
</evidence>
<dbReference type="SUPFAM" id="SSF53335">
    <property type="entry name" value="S-adenosyl-L-methionine-dependent methyltransferases"/>
    <property type="match status" value="1"/>
</dbReference>
<keyword evidence="5 8" id="KW-1133">Transmembrane helix</keyword>
<evidence type="ECO:0000256" key="2">
    <source>
        <dbReference type="ARBA" id="ARBA00008462"/>
    </source>
</evidence>
<dbReference type="PANTHER" id="PTHR11538">
    <property type="entry name" value="PHENYLALANYL-TRNA SYNTHETASE"/>
    <property type="match status" value="1"/>
</dbReference>
<dbReference type="InterPro" id="IPR019446">
    <property type="entry name" value="BMT5-like"/>
</dbReference>
<sequence>MATREPRNEKLSAENGGSGEEEEEEKWITHYSSNHRILLVGEGDFSFSLSLANAFASASNICASSLDSYDVLKRKYRNAASNLGELEKLGATLLHEVDATRMKRHADLAKQKFDRIIFNFPHAGFYGKEDSPRMIRMHKNLVEGFFRSASGMLRANGEIHVNHKTKTPFSLWNLEKLASESSLVLIRCVDFNIRDYPGYHNKRGDGSRCDSPFPLGESSTFKFRFRPRPPATKVSKATPRLGSTRKRSRHFRTIPVPMQLQSTSDLNYTRRGLPPTITNGNHYPDVFQRLGSGFAASHSVHWHKTLPIMSEMLKLHLELLIFCLRNLECNAYPMATLQRSVLPFKGAGKGNLAEMQRGVSASGRPSGTDGSDFSYRMVVDSRYQKVARTKSILRSFFLVQAITLLLGLFLLLFQSASEDLAVRGLEIATVTSGLISLIIGELGRKWSRVNLLRFFMVSSSVVVSLFIYCAIRKYSGFMAVTSTSYWEIIVSELPEVALAVVGLVFHLFIIGYTFHLIANMSIPKRAS</sequence>
<reference evidence="10 11" key="1">
    <citation type="journal article" date="2024" name="G3 (Bethesda)">
        <title>Genome assembly of Hibiscus sabdariffa L. provides insights into metabolisms of medicinal natural products.</title>
        <authorList>
            <person name="Kim T."/>
        </authorList>
    </citation>
    <scope>NUCLEOTIDE SEQUENCE [LARGE SCALE GENOMIC DNA]</scope>
    <source>
        <strain evidence="10">TK-2024</strain>
        <tissue evidence="10">Old leaves</tissue>
    </source>
</reference>
<feature type="transmembrane region" description="Helical" evidence="8">
    <location>
        <begin position="451"/>
        <end position="471"/>
    </location>
</feature>
<dbReference type="Pfam" id="PF10354">
    <property type="entry name" value="BMT5-like"/>
    <property type="match status" value="1"/>
</dbReference>
<keyword evidence="6 8" id="KW-0472">Membrane</keyword>
<evidence type="ECO:0000256" key="7">
    <source>
        <dbReference type="SAM" id="MobiDB-lite"/>
    </source>
</evidence>
<dbReference type="Pfam" id="PF07086">
    <property type="entry name" value="Jagunal"/>
    <property type="match status" value="1"/>
</dbReference>
<evidence type="ECO:0000256" key="6">
    <source>
        <dbReference type="ARBA" id="ARBA00023136"/>
    </source>
</evidence>
<comment type="caution">
    <text evidence="10">The sequence shown here is derived from an EMBL/GenBank/DDBJ whole genome shotgun (WGS) entry which is preliminary data.</text>
</comment>
<feature type="transmembrane region" description="Helical" evidence="8">
    <location>
        <begin position="420"/>
        <end position="439"/>
    </location>
</feature>
<feature type="transmembrane region" description="Helical" evidence="8">
    <location>
        <begin position="392"/>
        <end position="414"/>
    </location>
</feature>